<dbReference type="InterPro" id="IPR006860">
    <property type="entry name" value="FecR"/>
</dbReference>
<dbReference type="GO" id="GO:0016989">
    <property type="term" value="F:sigma factor antagonist activity"/>
    <property type="evidence" value="ECO:0007669"/>
    <property type="project" value="TreeGrafter"/>
</dbReference>
<dbReference type="PANTHER" id="PTHR30273">
    <property type="entry name" value="PERIPLASMIC SIGNAL SENSOR AND SIGMA FACTOR ACTIVATOR FECR-RELATED"/>
    <property type="match status" value="1"/>
</dbReference>
<keyword evidence="4" id="KW-1185">Reference proteome</keyword>
<evidence type="ECO:0000313" key="3">
    <source>
        <dbReference type="EMBL" id="GEP45572.1"/>
    </source>
</evidence>
<sequence length="438" mass="48391">MNEETFQRLCQAQIEGSATEHESAQLAQILDESEAARREYIEQMKIHAMLSWQHGRAHLADPSRAEAKPQRVRWKPQRWMALAAAAVILLSGTLATLWWQSGAYFEVIAVQGSSYELGEHLMERKIEIAEGTLSIKLASGAVVDLKGPAKLELLNSMHVRLLHGSLTADVGTQAKGFIVDTADAHVVDLGTRFGVSASPAQSTDVAVFEGTVEVYEPSSKHKAPEVTLNAGDAVRISKARKPARLKMIALSADARSLDAQQSSDVVTAASDNVTDIDFRGYYGLVRAGMGEGAGVYTTGHTRTWHAMKGQAFPKELEGADLIRTFSIDRYEADLQITLQITQPCDLYVMVHVRAPAPEWVQKDYQDTGYQLRSGPWIPRDTPPEEETRFYQDDRAYHTFAVWKRRISAPGFVTLGSPMNPAAPNNKPFMYGLAVRKLP</sequence>
<name>A0A512MFQ9_9BACT</name>
<reference evidence="3 4" key="1">
    <citation type="submission" date="2019-07" db="EMBL/GenBank/DDBJ databases">
        <title>Whole genome shotgun sequence of Brevifollis gellanilyticus NBRC 108608.</title>
        <authorList>
            <person name="Hosoyama A."/>
            <person name="Uohara A."/>
            <person name="Ohji S."/>
            <person name="Ichikawa N."/>
        </authorList>
    </citation>
    <scope>NUCLEOTIDE SEQUENCE [LARGE SCALE GENOMIC DNA]</scope>
    <source>
        <strain evidence="3 4">NBRC 108608</strain>
    </source>
</reference>
<accession>A0A512MFQ9</accession>
<dbReference type="InterPro" id="IPR012373">
    <property type="entry name" value="Ferrdict_sens_TM"/>
</dbReference>
<organism evidence="3 4">
    <name type="scientific">Brevifollis gellanilyticus</name>
    <dbReference type="NCBI Taxonomy" id="748831"/>
    <lineage>
        <taxon>Bacteria</taxon>
        <taxon>Pseudomonadati</taxon>
        <taxon>Verrucomicrobiota</taxon>
        <taxon>Verrucomicrobiia</taxon>
        <taxon>Verrucomicrobiales</taxon>
        <taxon>Verrucomicrobiaceae</taxon>
    </lineage>
</organism>
<protein>
    <recommendedName>
        <fullName evidence="2">FecR protein domain-containing protein</fullName>
    </recommendedName>
</protein>
<dbReference type="Pfam" id="PF04773">
    <property type="entry name" value="FecR"/>
    <property type="match status" value="1"/>
</dbReference>
<evidence type="ECO:0000259" key="2">
    <source>
        <dbReference type="Pfam" id="PF04773"/>
    </source>
</evidence>
<evidence type="ECO:0000256" key="1">
    <source>
        <dbReference type="SAM" id="Phobius"/>
    </source>
</evidence>
<gene>
    <name evidence="3" type="ORF">BGE01nite_48630</name>
</gene>
<dbReference type="RefSeq" id="WP_146854599.1">
    <property type="nucleotide sequence ID" value="NZ_BKAG01000053.1"/>
</dbReference>
<evidence type="ECO:0000313" key="4">
    <source>
        <dbReference type="Proteomes" id="UP000321577"/>
    </source>
</evidence>
<dbReference type="Gene3D" id="2.60.120.1440">
    <property type="match status" value="1"/>
</dbReference>
<comment type="caution">
    <text evidence="3">The sequence shown here is derived from an EMBL/GenBank/DDBJ whole genome shotgun (WGS) entry which is preliminary data.</text>
</comment>
<dbReference type="Proteomes" id="UP000321577">
    <property type="component" value="Unassembled WGS sequence"/>
</dbReference>
<dbReference type="PANTHER" id="PTHR30273:SF2">
    <property type="entry name" value="PROTEIN FECR"/>
    <property type="match status" value="1"/>
</dbReference>
<dbReference type="AlphaFoldDB" id="A0A512MFQ9"/>
<feature type="domain" description="FecR protein" evidence="2">
    <location>
        <begin position="131"/>
        <end position="213"/>
    </location>
</feature>
<keyword evidence="1" id="KW-1133">Transmembrane helix</keyword>
<proteinExistence type="predicted"/>
<dbReference type="EMBL" id="BKAG01000053">
    <property type="protein sequence ID" value="GEP45572.1"/>
    <property type="molecule type" value="Genomic_DNA"/>
</dbReference>
<dbReference type="OrthoDB" id="256916at2"/>
<keyword evidence="1" id="KW-0472">Membrane</keyword>
<keyword evidence="1" id="KW-0812">Transmembrane</keyword>
<feature type="transmembrane region" description="Helical" evidence="1">
    <location>
        <begin position="79"/>
        <end position="99"/>
    </location>
</feature>